<evidence type="ECO:0000313" key="2">
    <source>
        <dbReference type="Proteomes" id="UP001205357"/>
    </source>
</evidence>
<dbReference type="RefSeq" id="WP_258990612.1">
    <property type="nucleotide sequence ID" value="NZ_JALIGE010000076.1"/>
</dbReference>
<dbReference type="InterPro" id="IPR025148">
    <property type="entry name" value="AtzG-like"/>
</dbReference>
<name>A0ABT2E990_9ENTR</name>
<reference evidence="1 2" key="1">
    <citation type="submission" date="2022-04" db="EMBL/GenBank/DDBJ databases">
        <title>Proposal of a three novel species of Scandinavium, Scandinavium hiltneri, Scandinavium manionii, Scandinavium tedordense.</title>
        <authorList>
            <person name="Maddock D.W."/>
            <person name="Brady C.L."/>
            <person name="Denman S."/>
            <person name="Arnold D."/>
        </authorList>
    </citation>
    <scope>NUCLEOTIDE SEQUENCE [LARGE SCALE GENOMIC DNA]</scope>
    <source>
        <strain evidence="1 2">H11S7</strain>
    </source>
</reference>
<accession>A0ABT2E990</accession>
<keyword evidence="2" id="KW-1185">Reference proteome</keyword>
<gene>
    <name evidence="1" type="primary">hpxX</name>
    <name evidence="1" type="ORF">MUU47_23270</name>
</gene>
<organism evidence="1 2">
    <name type="scientific">Scandinavium hiltneri</name>
    <dbReference type="NCBI Taxonomy" id="2926519"/>
    <lineage>
        <taxon>Bacteria</taxon>
        <taxon>Pseudomonadati</taxon>
        <taxon>Pseudomonadota</taxon>
        <taxon>Gammaproteobacteria</taxon>
        <taxon>Enterobacterales</taxon>
        <taxon>Enterobacteriaceae</taxon>
        <taxon>Scandinavium</taxon>
    </lineage>
</organism>
<dbReference type="NCBIfam" id="NF033624">
    <property type="entry name" value="HpxX"/>
    <property type="match status" value="1"/>
</dbReference>
<dbReference type="Proteomes" id="UP001205357">
    <property type="component" value="Unassembled WGS sequence"/>
</dbReference>
<dbReference type="EMBL" id="JALIGE010000076">
    <property type="protein sequence ID" value="MCS2163993.1"/>
    <property type="molecule type" value="Genomic_DNA"/>
</dbReference>
<protein>
    <submittedName>
        <fullName evidence="1">Oxalurate catabolism protein HpxX</fullName>
    </submittedName>
</protein>
<dbReference type="Pfam" id="PF13318">
    <property type="entry name" value="AtzG-like"/>
    <property type="match status" value="1"/>
</dbReference>
<comment type="caution">
    <text evidence="1">The sequence shown here is derived from an EMBL/GenBank/DDBJ whole genome shotgun (WGS) entry which is preliminary data.</text>
</comment>
<evidence type="ECO:0000313" key="1">
    <source>
        <dbReference type="EMBL" id="MCS2163993.1"/>
    </source>
</evidence>
<sequence length="62" mass="7084">MNENAFNWPEYILLMEQLLAVPLDAPRRTELAVQLSRIASMAEPLMAFELPHRQEGAGVYQL</sequence>
<proteinExistence type="predicted"/>